<dbReference type="PROSITE" id="PS00028">
    <property type="entry name" value="ZINC_FINGER_C2H2_1"/>
    <property type="match status" value="2"/>
</dbReference>
<protein>
    <recommendedName>
        <fullName evidence="12">C2H2-type domain-containing protein</fullName>
    </recommendedName>
</protein>
<keyword evidence="8" id="KW-0804">Transcription</keyword>
<dbReference type="GO" id="GO:0000978">
    <property type="term" value="F:RNA polymerase II cis-regulatory region sequence-specific DNA binding"/>
    <property type="evidence" value="ECO:0007669"/>
    <property type="project" value="TreeGrafter"/>
</dbReference>
<dbReference type="SMART" id="SM00355">
    <property type="entry name" value="ZnF_C2H2"/>
    <property type="match status" value="4"/>
</dbReference>
<dbReference type="Gene3D" id="3.30.160.60">
    <property type="entry name" value="Classic Zinc Finger"/>
    <property type="match status" value="2"/>
</dbReference>
<dbReference type="GO" id="GO:0008270">
    <property type="term" value="F:zinc ion binding"/>
    <property type="evidence" value="ECO:0007669"/>
    <property type="project" value="UniProtKB-KW"/>
</dbReference>
<keyword evidence="4 10" id="KW-0863">Zinc-finger</keyword>
<evidence type="ECO:0000313" key="14">
    <source>
        <dbReference type="Proteomes" id="UP001328107"/>
    </source>
</evidence>
<proteinExistence type="predicted"/>
<keyword evidence="2" id="KW-0479">Metal-binding</keyword>
<evidence type="ECO:0000256" key="2">
    <source>
        <dbReference type="ARBA" id="ARBA00022723"/>
    </source>
</evidence>
<dbReference type="GO" id="GO:0005634">
    <property type="term" value="C:nucleus"/>
    <property type="evidence" value="ECO:0007669"/>
    <property type="project" value="UniProtKB-SubCell"/>
</dbReference>
<sequence>MAVPNDAFHEERLNRLRILHKRAVFAKHANDGLMAESWKAGIYAMLEYVRVGPMDEAFISAFSAFRKKWQICRDSDSKRNRLFRECGYDFCEAVDLLLGANVRYSQECGLAKVELWQQQPGGSRDAPLEESTFIDPHDRQERHHSSLNDVFHEDPIKEELEEDCLFTDYPVEPDEIKTEIEECVLAEVEMHQQPGGSDDVFHEDTIKEEPQEDCLFTDYPVEPDEIKIEAEDDTMPGSSEVNNTPNQITQPVAKEEETTVKEEPIEDDNSALLHRPPPTETTTKPFLTMIRKRAYTVRNGLRVPATDADRGFKTRHRPEPSLEEIRTATQAEYQQLMKEDALSREREEARITAEAAAEYSRRTAAFKAARAAAENVVDPSHIVMAETSDHELDNAAFMRTKAQILRQQQYLRDGRKRPREADLILVACTQCPVKLSRSELQDHYARAHNNPRRSISCEKCMVPFRSTSALAQHRIRMHAGASAVSVTRKFKCPHCKGQEACEFTTESIMSNHIRKVHGNRPYTCNSCTSAFFYREDLRKHMIYQHKH</sequence>
<evidence type="ECO:0000256" key="7">
    <source>
        <dbReference type="ARBA" id="ARBA00023125"/>
    </source>
</evidence>
<evidence type="ECO:0000256" key="11">
    <source>
        <dbReference type="SAM" id="MobiDB-lite"/>
    </source>
</evidence>
<feature type="region of interest" description="Disordered" evidence="11">
    <location>
        <begin position="253"/>
        <end position="283"/>
    </location>
</feature>
<keyword evidence="6" id="KW-0805">Transcription regulation</keyword>
<keyword evidence="7" id="KW-0238">DNA-binding</keyword>
<accession>A0AAN4ZBC9</accession>
<dbReference type="Proteomes" id="UP001328107">
    <property type="component" value="Unassembled WGS sequence"/>
</dbReference>
<comment type="subcellular location">
    <subcellularLocation>
        <location evidence="1">Nucleus</location>
    </subcellularLocation>
</comment>
<evidence type="ECO:0000256" key="10">
    <source>
        <dbReference type="PROSITE-ProRule" id="PRU00042"/>
    </source>
</evidence>
<keyword evidence="5" id="KW-0862">Zinc</keyword>
<evidence type="ECO:0000313" key="13">
    <source>
        <dbReference type="EMBL" id="GMR34647.1"/>
    </source>
</evidence>
<dbReference type="PANTHER" id="PTHR24384">
    <property type="entry name" value="FINGER PUTATIVE TRANSCRIPTION FACTOR FAMILY-RELATED"/>
    <property type="match status" value="1"/>
</dbReference>
<dbReference type="EMBL" id="BTRK01000002">
    <property type="protein sequence ID" value="GMR34647.1"/>
    <property type="molecule type" value="Genomic_DNA"/>
</dbReference>
<dbReference type="InterPro" id="IPR050752">
    <property type="entry name" value="C2H2-ZF_domain"/>
</dbReference>
<gene>
    <name evidence="13" type="ORF">PMAYCL1PPCAC_04842</name>
</gene>
<name>A0AAN4ZBC9_9BILA</name>
<dbReference type="PROSITE" id="PS50157">
    <property type="entry name" value="ZINC_FINGER_C2H2_2"/>
    <property type="match status" value="2"/>
</dbReference>
<evidence type="ECO:0000256" key="6">
    <source>
        <dbReference type="ARBA" id="ARBA00023015"/>
    </source>
</evidence>
<evidence type="ECO:0000256" key="8">
    <source>
        <dbReference type="ARBA" id="ARBA00023163"/>
    </source>
</evidence>
<comment type="caution">
    <text evidence="13">The sequence shown here is derived from an EMBL/GenBank/DDBJ whole genome shotgun (WGS) entry which is preliminary data.</text>
</comment>
<feature type="compositionally biased region" description="Basic and acidic residues" evidence="11">
    <location>
        <begin position="253"/>
        <end position="263"/>
    </location>
</feature>
<keyword evidence="3" id="KW-0677">Repeat</keyword>
<keyword evidence="9" id="KW-0539">Nucleus</keyword>
<dbReference type="InterPro" id="IPR036236">
    <property type="entry name" value="Znf_C2H2_sf"/>
</dbReference>
<evidence type="ECO:0000256" key="1">
    <source>
        <dbReference type="ARBA" id="ARBA00004123"/>
    </source>
</evidence>
<feature type="domain" description="C2H2-type" evidence="12">
    <location>
        <begin position="455"/>
        <end position="483"/>
    </location>
</feature>
<evidence type="ECO:0000256" key="4">
    <source>
        <dbReference type="ARBA" id="ARBA00022771"/>
    </source>
</evidence>
<reference evidence="14" key="1">
    <citation type="submission" date="2022-10" db="EMBL/GenBank/DDBJ databases">
        <title>Genome assembly of Pristionchus species.</title>
        <authorList>
            <person name="Yoshida K."/>
            <person name="Sommer R.J."/>
        </authorList>
    </citation>
    <scope>NUCLEOTIDE SEQUENCE [LARGE SCALE GENOMIC DNA]</scope>
    <source>
        <strain evidence="14">RS5460</strain>
    </source>
</reference>
<dbReference type="AlphaFoldDB" id="A0AAN4ZBC9"/>
<keyword evidence="14" id="KW-1185">Reference proteome</keyword>
<organism evidence="13 14">
    <name type="scientific">Pristionchus mayeri</name>
    <dbReference type="NCBI Taxonomy" id="1317129"/>
    <lineage>
        <taxon>Eukaryota</taxon>
        <taxon>Metazoa</taxon>
        <taxon>Ecdysozoa</taxon>
        <taxon>Nematoda</taxon>
        <taxon>Chromadorea</taxon>
        <taxon>Rhabditida</taxon>
        <taxon>Rhabditina</taxon>
        <taxon>Diplogasteromorpha</taxon>
        <taxon>Diplogasteroidea</taxon>
        <taxon>Neodiplogasteridae</taxon>
        <taxon>Pristionchus</taxon>
    </lineage>
</organism>
<dbReference type="PANTHER" id="PTHR24384:SF189">
    <property type="entry name" value="C2H2-TYPE DOMAIN-CONTAINING PROTEIN-RELATED"/>
    <property type="match status" value="1"/>
</dbReference>
<evidence type="ECO:0000259" key="12">
    <source>
        <dbReference type="PROSITE" id="PS50157"/>
    </source>
</evidence>
<evidence type="ECO:0000256" key="9">
    <source>
        <dbReference type="ARBA" id="ARBA00023242"/>
    </source>
</evidence>
<evidence type="ECO:0000256" key="3">
    <source>
        <dbReference type="ARBA" id="ARBA00022737"/>
    </source>
</evidence>
<dbReference type="InterPro" id="IPR013087">
    <property type="entry name" value="Znf_C2H2_type"/>
</dbReference>
<feature type="domain" description="C2H2-type" evidence="12">
    <location>
        <begin position="522"/>
        <end position="547"/>
    </location>
</feature>
<evidence type="ECO:0000256" key="5">
    <source>
        <dbReference type="ARBA" id="ARBA00022833"/>
    </source>
</evidence>
<dbReference type="GO" id="GO:0000981">
    <property type="term" value="F:DNA-binding transcription factor activity, RNA polymerase II-specific"/>
    <property type="evidence" value="ECO:0007669"/>
    <property type="project" value="TreeGrafter"/>
</dbReference>
<dbReference type="SUPFAM" id="SSF57667">
    <property type="entry name" value="beta-beta-alpha zinc fingers"/>
    <property type="match status" value="1"/>
</dbReference>